<evidence type="ECO:0000313" key="2">
    <source>
        <dbReference type="Proteomes" id="UP001150907"/>
    </source>
</evidence>
<organism evidence="1 2">
    <name type="scientific">Coemansia thaxteri</name>
    <dbReference type="NCBI Taxonomy" id="2663907"/>
    <lineage>
        <taxon>Eukaryota</taxon>
        <taxon>Fungi</taxon>
        <taxon>Fungi incertae sedis</taxon>
        <taxon>Zoopagomycota</taxon>
        <taxon>Kickxellomycotina</taxon>
        <taxon>Kickxellomycetes</taxon>
        <taxon>Kickxellales</taxon>
        <taxon>Kickxellaceae</taxon>
        <taxon>Coemansia</taxon>
    </lineage>
</organism>
<sequence>MAHLVCDDSGCPIAYPGLSHLTLIQWSVERLPSKPSTSSNQIPFPRLRSLKIDMEHPFGDNTLFRGNCGTLESLQMALDCITINMLKRNEVFAAGKYAKLRNIYIRSIDQESEVESIPDYIYQSFVLKMSPKAQIFTDQEVMIDQSKVALFCNSPNLADLRVLNLPSLALHMTSLVPLLKGLRRLERLECSSLVGDLDIDADCMHAAHFPLASRLRLLSLTSYDDEHNDAFGCIMLLALVCPVLTHCRMSYGWRESFNSFVQGTVETAPYSLCRDRLMALKYINEQQ</sequence>
<dbReference type="Proteomes" id="UP001150907">
    <property type="component" value="Unassembled WGS sequence"/>
</dbReference>
<dbReference type="EMBL" id="JANBQF010000475">
    <property type="protein sequence ID" value="KAJ2000878.1"/>
    <property type="molecule type" value="Genomic_DNA"/>
</dbReference>
<dbReference type="Gene3D" id="3.80.10.10">
    <property type="entry name" value="Ribonuclease Inhibitor"/>
    <property type="match status" value="1"/>
</dbReference>
<gene>
    <name evidence="1" type="ORF">H4R26_004411</name>
</gene>
<dbReference type="AlphaFoldDB" id="A0A9W8BCT2"/>
<protein>
    <submittedName>
        <fullName evidence="1">Uncharacterized protein</fullName>
    </submittedName>
</protein>
<reference evidence="1" key="1">
    <citation type="submission" date="2022-07" db="EMBL/GenBank/DDBJ databases">
        <title>Phylogenomic reconstructions and comparative analyses of Kickxellomycotina fungi.</title>
        <authorList>
            <person name="Reynolds N.K."/>
            <person name="Stajich J.E."/>
            <person name="Barry K."/>
            <person name="Grigoriev I.V."/>
            <person name="Crous P."/>
            <person name="Smith M.E."/>
        </authorList>
    </citation>
    <scope>NUCLEOTIDE SEQUENCE</scope>
    <source>
        <strain evidence="1">IMI 214461</strain>
    </source>
</reference>
<accession>A0A9W8BCT2</accession>
<dbReference type="OrthoDB" id="5532139at2759"/>
<proteinExistence type="predicted"/>
<name>A0A9W8BCT2_9FUNG</name>
<dbReference type="InterPro" id="IPR032675">
    <property type="entry name" value="LRR_dom_sf"/>
</dbReference>
<keyword evidence="2" id="KW-1185">Reference proteome</keyword>
<comment type="caution">
    <text evidence="1">The sequence shown here is derived from an EMBL/GenBank/DDBJ whole genome shotgun (WGS) entry which is preliminary data.</text>
</comment>
<evidence type="ECO:0000313" key="1">
    <source>
        <dbReference type="EMBL" id="KAJ2000878.1"/>
    </source>
</evidence>